<feature type="chain" id="PRO_5032521512" description="Chalcone isomerase domain-containing protein" evidence="1">
    <location>
        <begin position="20"/>
        <end position="199"/>
    </location>
</feature>
<keyword evidence="3" id="KW-1185">Reference proteome</keyword>
<dbReference type="RefSeq" id="WP_182810404.1">
    <property type="nucleotide sequence ID" value="NZ_JACJFM010000032.1"/>
</dbReference>
<comment type="caution">
    <text evidence="2">The sequence shown here is derived from an EMBL/GenBank/DDBJ whole genome shotgun (WGS) entry which is preliminary data.</text>
</comment>
<gene>
    <name evidence="2" type="ORF">H4O21_18660</name>
</gene>
<feature type="signal peptide" evidence="1">
    <location>
        <begin position="1"/>
        <end position="19"/>
    </location>
</feature>
<organism evidence="2 3">
    <name type="scientific">Oceanospirillum sediminis</name>
    <dbReference type="NCBI Taxonomy" id="2760088"/>
    <lineage>
        <taxon>Bacteria</taxon>
        <taxon>Pseudomonadati</taxon>
        <taxon>Pseudomonadota</taxon>
        <taxon>Gammaproteobacteria</taxon>
        <taxon>Oceanospirillales</taxon>
        <taxon>Oceanospirillaceae</taxon>
        <taxon>Oceanospirillum</taxon>
    </lineage>
</organism>
<sequence>MKILPLILLASSFSVMVSAAEPFPEPFGLNWGMTESQLKKSGFKSASPAGKFNVLTSVSTPKAWSRADTYMAVTYRKKLVKVIAHSRAFTSDIYGRDGKALYNQVKSLLIQKYGEPKRSHERTGLALYDDADEFYQCLKYSGCGNYISLFEYQNGYISVQLEGTGRGKGYLSVAYESPAFYAAKNTIEQSNNQSDTEAF</sequence>
<evidence type="ECO:0008006" key="4">
    <source>
        <dbReference type="Google" id="ProtNLM"/>
    </source>
</evidence>
<accession>A0A839IV96</accession>
<evidence type="ECO:0000256" key="1">
    <source>
        <dbReference type="SAM" id="SignalP"/>
    </source>
</evidence>
<dbReference type="EMBL" id="JACJFM010000032">
    <property type="protein sequence ID" value="MBB1488632.1"/>
    <property type="molecule type" value="Genomic_DNA"/>
</dbReference>
<reference evidence="2 3" key="1">
    <citation type="submission" date="2020-08" db="EMBL/GenBank/DDBJ databases">
        <title>Oceanospirillum sp. nov. isolated from marine sediment.</title>
        <authorList>
            <person name="Ji X."/>
        </authorList>
    </citation>
    <scope>NUCLEOTIDE SEQUENCE [LARGE SCALE GENOMIC DNA]</scope>
    <source>
        <strain evidence="2 3">D5</strain>
    </source>
</reference>
<proteinExistence type="predicted"/>
<dbReference type="AlphaFoldDB" id="A0A839IV96"/>
<name>A0A839IV96_9GAMM</name>
<keyword evidence="1" id="KW-0732">Signal</keyword>
<protein>
    <recommendedName>
        <fullName evidence="4">Chalcone isomerase domain-containing protein</fullName>
    </recommendedName>
</protein>
<dbReference type="Proteomes" id="UP000565262">
    <property type="component" value="Unassembled WGS sequence"/>
</dbReference>
<evidence type="ECO:0000313" key="3">
    <source>
        <dbReference type="Proteomes" id="UP000565262"/>
    </source>
</evidence>
<evidence type="ECO:0000313" key="2">
    <source>
        <dbReference type="EMBL" id="MBB1488632.1"/>
    </source>
</evidence>